<evidence type="ECO:0000256" key="1">
    <source>
        <dbReference type="ARBA" id="ARBA00001917"/>
    </source>
</evidence>
<dbReference type="EMBL" id="JAAXLS010000020">
    <property type="protein sequence ID" value="NKQ56088.1"/>
    <property type="molecule type" value="Genomic_DNA"/>
</dbReference>
<dbReference type="Gene3D" id="3.20.20.70">
    <property type="entry name" value="Aldolase class I"/>
    <property type="match status" value="1"/>
</dbReference>
<comment type="caution">
    <text evidence="7">The sequence shown here is derived from an EMBL/GenBank/DDBJ whole genome shotgun (WGS) entry which is preliminary data.</text>
</comment>
<keyword evidence="2" id="KW-0285">Flavoprotein</keyword>
<dbReference type="PIRSF" id="PIRSF000138">
    <property type="entry name" value="Al-hdrx_acd_dh"/>
    <property type="match status" value="1"/>
</dbReference>
<dbReference type="SUPFAM" id="SSF51395">
    <property type="entry name" value="FMN-linked oxidoreductases"/>
    <property type="match status" value="1"/>
</dbReference>
<keyword evidence="3" id="KW-0288">FMN</keyword>
<organism evidence="7 8">
    <name type="scientific">Amycolatopsis acididurans</name>
    <dbReference type="NCBI Taxonomy" id="2724524"/>
    <lineage>
        <taxon>Bacteria</taxon>
        <taxon>Bacillati</taxon>
        <taxon>Actinomycetota</taxon>
        <taxon>Actinomycetes</taxon>
        <taxon>Pseudonocardiales</taxon>
        <taxon>Pseudonocardiaceae</taxon>
        <taxon>Amycolatopsis</taxon>
    </lineage>
</organism>
<dbReference type="Proteomes" id="UP000715441">
    <property type="component" value="Unassembled WGS sequence"/>
</dbReference>
<dbReference type="PANTHER" id="PTHR10578">
    <property type="entry name" value="S -2-HYDROXY-ACID OXIDASE-RELATED"/>
    <property type="match status" value="1"/>
</dbReference>
<accession>A0ABX1J8G2</accession>
<gene>
    <name evidence="7" type="ORF">HFP15_24725</name>
</gene>
<protein>
    <submittedName>
        <fullName evidence="7">Alpha-hydroxy-acid oxidizing protein</fullName>
    </submittedName>
</protein>
<evidence type="ECO:0000256" key="5">
    <source>
        <dbReference type="ARBA" id="ARBA00024042"/>
    </source>
</evidence>
<dbReference type="InterPro" id="IPR037396">
    <property type="entry name" value="FMN_HAD"/>
</dbReference>
<evidence type="ECO:0000313" key="7">
    <source>
        <dbReference type="EMBL" id="NKQ56088.1"/>
    </source>
</evidence>
<proteinExistence type="inferred from homology"/>
<feature type="domain" description="FMN hydroxy acid dehydrogenase" evidence="6">
    <location>
        <begin position="28"/>
        <end position="405"/>
    </location>
</feature>
<evidence type="ECO:0000256" key="3">
    <source>
        <dbReference type="ARBA" id="ARBA00022643"/>
    </source>
</evidence>
<comment type="cofactor">
    <cofactor evidence="1">
        <name>FMN</name>
        <dbReference type="ChEBI" id="CHEBI:58210"/>
    </cofactor>
</comment>
<dbReference type="PROSITE" id="PS51349">
    <property type="entry name" value="FMN_HYDROXY_ACID_DH_2"/>
    <property type="match status" value="1"/>
</dbReference>
<keyword evidence="4" id="KW-0560">Oxidoreductase</keyword>
<dbReference type="CDD" id="cd02809">
    <property type="entry name" value="alpha_hydroxyacid_oxid_FMN"/>
    <property type="match status" value="1"/>
</dbReference>
<comment type="similarity">
    <text evidence="5">Belongs to the FMN-dependent alpha-hydroxy acid dehydrogenase family.</text>
</comment>
<evidence type="ECO:0000256" key="4">
    <source>
        <dbReference type="ARBA" id="ARBA00023002"/>
    </source>
</evidence>
<dbReference type="PANTHER" id="PTHR10578:SF107">
    <property type="entry name" value="2-HYDROXYACID OXIDASE 1"/>
    <property type="match status" value="1"/>
</dbReference>
<dbReference type="Pfam" id="PF01070">
    <property type="entry name" value="FMN_dh"/>
    <property type="match status" value="1"/>
</dbReference>
<sequence>MTKRQWPRWQYLRELLRPAPIRLDPVARRLGKAHSIADLRAVARSVTPRAVFEYTDGAAESEISLARAREAFAQVRFHPRVLQDVSQVDTSATILGKPASWPFVFAPTGFTRMMHHQGERAVARVAQDTGVPYALSTMGTTSVEDVAATAPTARKWFQLYLWRDREASEQLIARARHAGYEALILTVDTPVAGARLRDARNGLTIPPTLTLRTLIDGARHPAWWFNLLTTEPLRFASLATSDGVLGNLAGRLFDASATIDDLAWVRERWPGPLIVKGVQTLPDAIRLADNGADALVLSSHGGRQLDRVPAPLELLPSVVKEVGDRAEIYVDSGVLSGGDIVAARALGATACLIGRAYLYGLMAGGQRGVARAVEILANEITTTMRLLGAASLDALHPDHVSMAHER</sequence>
<evidence type="ECO:0000313" key="8">
    <source>
        <dbReference type="Proteomes" id="UP000715441"/>
    </source>
</evidence>
<dbReference type="RefSeq" id="WP_168519131.1">
    <property type="nucleotide sequence ID" value="NZ_JAAXLS010000020.1"/>
</dbReference>
<evidence type="ECO:0000256" key="2">
    <source>
        <dbReference type="ARBA" id="ARBA00022630"/>
    </source>
</evidence>
<dbReference type="InterPro" id="IPR012133">
    <property type="entry name" value="Alpha-hydoxy_acid_DH_FMN"/>
</dbReference>
<dbReference type="InterPro" id="IPR000262">
    <property type="entry name" value="FMN-dep_DH"/>
</dbReference>
<dbReference type="InterPro" id="IPR013785">
    <property type="entry name" value="Aldolase_TIM"/>
</dbReference>
<evidence type="ECO:0000259" key="6">
    <source>
        <dbReference type="PROSITE" id="PS51349"/>
    </source>
</evidence>
<keyword evidence="8" id="KW-1185">Reference proteome</keyword>
<reference evidence="7 8" key="1">
    <citation type="submission" date="2020-04" db="EMBL/GenBank/DDBJ databases">
        <title>Novel species.</title>
        <authorList>
            <person name="Teo W.F.A."/>
            <person name="Lipun K."/>
            <person name="Srisuk N."/>
            <person name="Duangmal K."/>
        </authorList>
    </citation>
    <scope>NUCLEOTIDE SEQUENCE [LARGE SCALE GENOMIC DNA]</scope>
    <source>
        <strain evidence="7 8">K13G38</strain>
    </source>
</reference>
<name>A0ABX1J8G2_9PSEU</name>